<evidence type="ECO:0000313" key="2">
    <source>
        <dbReference type="EMBL" id="GIM68589.1"/>
    </source>
</evidence>
<accession>A0A919S9X1</accession>
<gene>
    <name evidence="2" type="ORF">Aau02nite_32370</name>
</gene>
<reference evidence="2" key="1">
    <citation type="submission" date="2021-03" db="EMBL/GenBank/DDBJ databases">
        <title>Whole genome shotgun sequence of Actinoplanes auranticolor NBRC 12245.</title>
        <authorList>
            <person name="Komaki H."/>
            <person name="Tamura T."/>
        </authorList>
    </citation>
    <scope>NUCLEOTIDE SEQUENCE</scope>
    <source>
        <strain evidence="2">NBRC 12245</strain>
    </source>
</reference>
<dbReference type="InterPro" id="IPR041581">
    <property type="entry name" value="Glyoxalase_6"/>
</dbReference>
<dbReference type="InterPro" id="IPR029068">
    <property type="entry name" value="Glyas_Bleomycin-R_OHBP_Dase"/>
</dbReference>
<sequence>MHRSRLYGLFVDTPTTEAPAAAAFWSSALGVPAVPEPNEEQFIMLRTALPALTMGVQAVDDAPRYHVDIETDDHEAEAARLTALGAVEINRWLDCHIMRAPGGHLLCVVPVHSDPELFAAHATVWP</sequence>
<comment type="caution">
    <text evidence="2">The sequence shown here is derived from an EMBL/GenBank/DDBJ whole genome shotgun (WGS) entry which is preliminary data.</text>
</comment>
<protein>
    <recommendedName>
        <fullName evidence="1">Glyoxalase-like domain-containing protein</fullName>
    </recommendedName>
</protein>
<dbReference type="Pfam" id="PF18029">
    <property type="entry name" value="Glyoxalase_6"/>
    <property type="match status" value="1"/>
</dbReference>
<organism evidence="2 3">
    <name type="scientific">Actinoplanes auranticolor</name>
    <dbReference type="NCBI Taxonomy" id="47988"/>
    <lineage>
        <taxon>Bacteria</taxon>
        <taxon>Bacillati</taxon>
        <taxon>Actinomycetota</taxon>
        <taxon>Actinomycetes</taxon>
        <taxon>Micromonosporales</taxon>
        <taxon>Micromonosporaceae</taxon>
        <taxon>Actinoplanes</taxon>
    </lineage>
</organism>
<dbReference type="AlphaFoldDB" id="A0A919S9X1"/>
<dbReference type="Proteomes" id="UP000681340">
    <property type="component" value="Unassembled WGS sequence"/>
</dbReference>
<name>A0A919S9X1_9ACTN</name>
<dbReference type="SUPFAM" id="SSF54593">
    <property type="entry name" value="Glyoxalase/Bleomycin resistance protein/Dihydroxybiphenyl dioxygenase"/>
    <property type="match status" value="1"/>
</dbReference>
<evidence type="ECO:0000313" key="3">
    <source>
        <dbReference type="Proteomes" id="UP000681340"/>
    </source>
</evidence>
<dbReference type="EMBL" id="BOQL01000026">
    <property type="protein sequence ID" value="GIM68589.1"/>
    <property type="molecule type" value="Genomic_DNA"/>
</dbReference>
<keyword evidence="3" id="KW-1185">Reference proteome</keyword>
<evidence type="ECO:0000259" key="1">
    <source>
        <dbReference type="Pfam" id="PF18029"/>
    </source>
</evidence>
<feature type="domain" description="Glyoxalase-like" evidence="1">
    <location>
        <begin position="10"/>
        <end position="109"/>
    </location>
</feature>
<dbReference type="CDD" id="cd06587">
    <property type="entry name" value="VOC"/>
    <property type="match status" value="1"/>
</dbReference>
<dbReference type="Gene3D" id="3.10.180.10">
    <property type="entry name" value="2,3-Dihydroxybiphenyl 1,2-Dioxygenase, domain 1"/>
    <property type="match status" value="1"/>
</dbReference>
<proteinExistence type="predicted"/>
<dbReference type="RefSeq" id="WP_212989228.1">
    <property type="nucleotide sequence ID" value="NZ_BAABEA010000008.1"/>
</dbReference>